<proteinExistence type="inferred from homology"/>
<feature type="transmembrane region" description="Helical" evidence="8">
    <location>
        <begin position="43"/>
        <end position="62"/>
    </location>
</feature>
<evidence type="ECO:0000256" key="5">
    <source>
        <dbReference type="ARBA" id="ARBA00022692"/>
    </source>
</evidence>
<dbReference type="Pfam" id="PF03591">
    <property type="entry name" value="AzlC"/>
    <property type="match status" value="1"/>
</dbReference>
<feature type="transmembrane region" description="Helical" evidence="8">
    <location>
        <begin position="100"/>
        <end position="122"/>
    </location>
</feature>
<comment type="subcellular location">
    <subcellularLocation>
        <location evidence="1">Cell membrane</location>
        <topology evidence="1">Multi-pass membrane protein</topology>
    </subcellularLocation>
</comment>
<organism evidence="9 10">
    <name type="scientific">Ruegeria meonggei</name>
    <dbReference type="NCBI Taxonomy" id="1446476"/>
    <lineage>
        <taxon>Bacteria</taxon>
        <taxon>Pseudomonadati</taxon>
        <taxon>Pseudomonadota</taxon>
        <taxon>Alphaproteobacteria</taxon>
        <taxon>Rhodobacterales</taxon>
        <taxon>Roseobacteraceae</taxon>
        <taxon>Ruegeria</taxon>
    </lineage>
</organism>
<evidence type="ECO:0000313" key="10">
    <source>
        <dbReference type="Proteomes" id="UP000193778"/>
    </source>
</evidence>
<dbReference type="InterPro" id="IPR011606">
    <property type="entry name" value="Brnchd-chn_aa_trnsp_permease"/>
</dbReference>
<dbReference type="AlphaFoldDB" id="A0A1X6YXN2"/>
<dbReference type="PANTHER" id="PTHR34979:SF1">
    <property type="entry name" value="INNER MEMBRANE PROTEIN YGAZ"/>
    <property type="match status" value="1"/>
</dbReference>
<comment type="similarity">
    <text evidence="2">Belongs to the AzlC family.</text>
</comment>
<dbReference type="GO" id="GO:1903785">
    <property type="term" value="P:L-valine transmembrane transport"/>
    <property type="evidence" value="ECO:0007669"/>
    <property type="project" value="TreeGrafter"/>
</dbReference>
<feature type="transmembrane region" description="Helical" evidence="8">
    <location>
        <begin position="156"/>
        <end position="180"/>
    </location>
</feature>
<dbReference type="GO" id="GO:0005886">
    <property type="term" value="C:plasma membrane"/>
    <property type="evidence" value="ECO:0007669"/>
    <property type="project" value="UniProtKB-SubCell"/>
</dbReference>
<feature type="transmembrane region" description="Helical" evidence="8">
    <location>
        <begin position="211"/>
        <end position="231"/>
    </location>
</feature>
<dbReference type="EMBL" id="FWFP01000003">
    <property type="protein sequence ID" value="SLN33770.1"/>
    <property type="molecule type" value="Genomic_DNA"/>
</dbReference>
<keyword evidence="3" id="KW-0813">Transport</keyword>
<name>A0A1X6YXN2_9RHOB</name>
<evidence type="ECO:0000256" key="4">
    <source>
        <dbReference type="ARBA" id="ARBA00022475"/>
    </source>
</evidence>
<keyword evidence="5 8" id="KW-0812">Transmembrane</keyword>
<evidence type="ECO:0000256" key="7">
    <source>
        <dbReference type="ARBA" id="ARBA00023136"/>
    </source>
</evidence>
<dbReference type="PANTHER" id="PTHR34979">
    <property type="entry name" value="INNER MEMBRANE PROTEIN YGAZ"/>
    <property type="match status" value="1"/>
</dbReference>
<evidence type="ECO:0000256" key="1">
    <source>
        <dbReference type="ARBA" id="ARBA00004651"/>
    </source>
</evidence>
<feature type="transmembrane region" description="Helical" evidence="8">
    <location>
        <begin position="187"/>
        <end position="205"/>
    </location>
</feature>
<evidence type="ECO:0000256" key="3">
    <source>
        <dbReference type="ARBA" id="ARBA00022448"/>
    </source>
</evidence>
<evidence type="ECO:0000256" key="6">
    <source>
        <dbReference type="ARBA" id="ARBA00022989"/>
    </source>
</evidence>
<keyword evidence="6 8" id="KW-1133">Transmembrane helix</keyword>
<evidence type="ECO:0000256" key="8">
    <source>
        <dbReference type="SAM" id="Phobius"/>
    </source>
</evidence>
<accession>A0A1X6YXN2</accession>
<evidence type="ECO:0000313" key="9">
    <source>
        <dbReference type="EMBL" id="SLN33770.1"/>
    </source>
</evidence>
<keyword evidence="4" id="KW-1003">Cell membrane</keyword>
<keyword evidence="7 8" id="KW-0472">Membrane</keyword>
<keyword evidence="10" id="KW-1185">Reference proteome</keyword>
<evidence type="ECO:0000256" key="2">
    <source>
        <dbReference type="ARBA" id="ARBA00010735"/>
    </source>
</evidence>
<feature type="transmembrane region" description="Helical" evidence="8">
    <location>
        <begin position="68"/>
        <end position="88"/>
    </location>
</feature>
<reference evidence="10" key="1">
    <citation type="submission" date="2017-03" db="EMBL/GenBank/DDBJ databases">
        <authorList>
            <person name="Rodrigo-Torres L."/>
            <person name="Arahal R.D."/>
            <person name="Lucena T."/>
        </authorList>
    </citation>
    <scope>NUCLEOTIDE SEQUENCE [LARGE SCALE GENOMIC DNA]</scope>
    <source>
        <strain evidence="10">CECT 8411</strain>
    </source>
</reference>
<protein>
    <submittedName>
        <fullName evidence="9">AzlC protein</fullName>
    </submittedName>
</protein>
<dbReference type="Proteomes" id="UP000193778">
    <property type="component" value="Unassembled WGS sequence"/>
</dbReference>
<gene>
    <name evidence="9" type="ORF">RUM8411_01459</name>
</gene>
<sequence>MVDSQGKIFLTLAMVRIDDSTNQKEMVPVALSVKGALRGMMRLAPISVFVVPFGVGFGIAAIEQGLTVVQAVAMSAVVFSGAAQFASLEFWPEPVGLTSIALVMFAVNARFIITGAALSTWLNQLPILTRWFSLSFLSDPNFVDSRSAFQAGEKDVGVFLGGGLILWLTWVGGTVLGALAGENLGDLKVYGFDVVMVCFFATAITSRLKPLSAVVPAFISAAIAIATLDLLPLGWNIIAASVAGGMWGAYQNAV</sequence>